<dbReference type="InterPro" id="IPR032675">
    <property type="entry name" value="LRR_dom_sf"/>
</dbReference>
<dbReference type="VEuPathDB" id="VectorBase:LOC119162097"/>
<dbReference type="SUPFAM" id="SSF52047">
    <property type="entry name" value="RNI-like"/>
    <property type="match status" value="1"/>
</dbReference>
<evidence type="ECO:0000313" key="2">
    <source>
        <dbReference type="Proteomes" id="UP000821866"/>
    </source>
</evidence>
<dbReference type="Gene3D" id="3.80.10.10">
    <property type="entry name" value="Ribonuclease Inhibitor"/>
    <property type="match status" value="1"/>
</dbReference>
<keyword evidence="2" id="KW-1185">Reference proteome</keyword>
<protein>
    <submittedName>
        <fullName evidence="1">Uncharacterized protein</fullName>
    </submittedName>
</protein>
<gene>
    <name evidence="1" type="ORF">HPB51_028664</name>
</gene>
<dbReference type="AlphaFoldDB" id="A0A9J6CWA6"/>
<evidence type="ECO:0000313" key="1">
    <source>
        <dbReference type="EMBL" id="KAH7942651.1"/>
    </source>
</evidence>
<organism evidence="1 2">
    <name type="scientific">Rhipicephalus microplus</name>
    <name type="common">Cattle tick</name>
    <name type="synonym">Boophilus microplus</name>
    <dbReference type="NCBI Taxonomy" id="6941"/>
    <lineage>
        <taxon>Eukaryota</taxon>
        <taxon>Metazoa</taxon>
        <taxon>Ecdysozoa</taxon>
        <taxon>Arthropoda</taxon>
        <taxon>Chelicerata</taxon>
        <taxon>Arachnida</taxon>
        <taxon>Acari</taxon>
        <taxon>Parasitiformes</taxon>
        <taxon>Ixodida</taxon>
        <taxon>Ixodoidea</taxon>
        <taxon>Ixodidae</taxon>
        <taxon>Rhipicephalinae</taxon>
        <taxon>Rhipicephalus</taxon>
        <taxon>Boophilus</taxon>
    </lineage>
</organism>
<sequence length="336" mass="37304">MARTDGSDPTLTDRADSLESCLTNAAFDRQMLPPCTATAESACQLVDHLSMLNEVLFWAEIELRETPETCGELHLASFANKNTNIQNDAGKTSRAICLFLWLLKAHACIYYVKIHYGVLVAYGRIICDALNCSHSVRALIIDIGASVVNKHVDDALCSLKRLDLLVCLAVSLCDELWFSLPKVIRIHSSLTTLNISELRLRGSRAQDLVAALKENSTLKELSIHGSVVCDAGRGVFTKYLKTNTSLITRSVGEDDVSNRNCFNWIVEGLLVNEVIKNLSLTNILFDRVNATLAARIFSENKTIRSFHGAYFPQALFLQPDTDYHLWLAPLSNNDTL</sequence>
<comment type="caution">
    <text evidence="1">The sequence shown here is derived from an EMBL/GenBank/DDBJ whole genome shotgun (WGS) entry which is preliminary data.</text>
</comment>
<dbReference type="EMBL" id="JABSTU010005522">
    <property type="protein sequence ID" value="KAH7942651.1"/>
    <property type="molecule type" value="Genomic_DNA"/>
</dbReference>
<dbReference type="Proteomes" id="UP000821866">
    <property type="component" value="Unassembled WGS sequence"/>
</dbReference>
<reference evidence="1" key="1">
    <citation type="journal article" date="2020" name="Cell">
        <title>Large-Scale Comparative Analyses of Tick Genomes Elucidate Their Genetic Diversity and Vector Capacities.</title>
        <authorList>
            <consortium name="Tick Genome and Microbiome Consortium (TIGMIC)"/>
            <person name="Jia N."/>
            <person name="Wang J."/>
            <person name="Shi W."/>
            <person name="Du L."/>
            <person name="Sun Y."/>
            <person name="Zhan W."/>
            <person name="Jiang J.F."/>
            <person name="Wang Q."/>
            <person name="Zhang B."/>
            <person name="Ji P."/>
            <person name="Bell-Sakyi L."/>
            <person name="Cui X.M."/>
            <person name="Yuan T.T."/>
            <person name="Jiang B.G."/>
            <person name="Yang W.F."/>
            <person name="Lam T.T."/>
            <person name="Chang Q.C."/>
            <person name="Ding S.J."/>
            <person name="Wang X.J."/>
            <person name="Zhu J.G."/>
            <person name="Ruan X.D."/>
            <person name="Zhao L."/>
            <person name="Wei J.T."/>
            <person name="Ye R.Z."/>
            <person name="Que T.C."/>
            <person name="Du C.H."/>
            <person name="Zhou Y.H."/>
            <person name="Cheng J.X."/>
            <person name="Dai P.F."/>
            <person name="Guo W.B."/>
            <person name="Han X.H."/>
            <person name="Huang E.J."/>
            <person name="Li L.F."/>
            <person name="Wei W."/>
            <person name="Gao Y.C."/>
            <person name="Liu J.Z."/>
            <person name="Shao H.Z."/>
            <person name="Wang X."/>
            <person name="Wang C.C."/>
            <person name="Yang T.C."/>
            <person name="Huo Q.B."/>
            <person name="Li W."/>
            <person name="Chen H.Y."/>
            <person name="Chen S.E."/>
            <person name="Zhou L.G."/>
            <person name="Ni X.B."/>
            <person name="Tian J.H."/>
            <person name="Sheng Y."/>
            <person name="Liu T."/>
            <person name="Pan Y.S."/>
            <person name="Xia L.Y."/>
            <person name="Li J."/>
            <person name="Zhao F."/>
            <person name="Cao W.C."/>
        </authorList>
    </citation>
    <scope>NUCLEOTIDE SEQUENCE</scope>
    <source>
        <strain evidence="1">Rmic-2018</strain>
    </source>
</reference>
<reference evidence="1" key="2">
    <citation type="submission" date="2021-09" db="EMBL/GenBank/DDBJ databases">
        <authorList>
            <person name="Jia N."/>
            <person name="Wang J."/>
            <person name="Shi W."/>
            <person name="Du L."/>
            <person name="Sun Y."/>
            <person name="Zhan W."/>
            <person name="Jiang J."/>
            <person name="Wang Q."/>
            <person name="Zhang B."/>
            <person name="Ji P."/>
            <person name="Sakyi L.B."/>
            <person name="Cui X."/>
            <person name="Yuan T."/>
            <person name="Jiang B."/>
            <person name="Yang W."/>
            <person name="Lam T.T.-Y."/>
            <person name="Chang Q."/>
            <person name="Ding S."/>
            <person name="Wang X."/>
            <person name="Zhu J."/>
            <person name="Ruan X."/>
            <person name="Zhao L."/>
            <person name="Wei J."/>
            <person name="Que T."/>
            <person name="Du C."/>
            <person name="Cheng J."/>
            <person name="Dai P."/>
            <person name="Han X."/>
            <person name="Huang E."/>
            <person name="Gao Y."/>
            <person name="Liu J."/>
            <person name="Shao H."/>
            <person name="Ye R."/>
            <person name="Li L."/>
            <person name="Wei W."/>
            <person name="Wang X."/>
            <person name="Wang C."/>
            <person name="Huo Q."/>
            <person name="Li W."/>
            <person name="Guo W."/>
            <person name="Chen H."/>
            <person name="Chen S."/>
            <person name="Zhou L."/>
            <person name="Zhou L."/>
            <person name="Ni X."/>
            <person name="Tian J."/>
            <person name="Zhou Y."/>
            <person name="Sheng Y."/>
            <person name="Liu T."/>
            <person name="Pan Y."/>
            <person name="Xia L."/>
            <person name="Li J."/>
            <person name="Zhao F."/>
            <person name="Cao W."/>
        </authorList>
    </citation>
    <scope>NUCLEOTIDE SEQUENCE</scope>
    <source>
        <strain evidence="1">Rmic-2018</strain>
        <tissue evidence="1">Larvae</tissue>
    </source>
</reference>
<name>A0A9J6CWA6_RHIMP</name>
<proteinExistence type="predicted"/>
<accession>A0A9J6CWA6</accession>